<keyword evidence="1" id="KW-1133">Transmembrane helix</keyword>
<feature type="transmembrane region" description="Helical" evidence="1">
    <location>
        <begin position="94"/>
        <end position="117"/>
    </location>
</feature>
<protein>
    <submittedName>
        <fullName evidence="2">Uncharacterized protein</fullName>
    </submittedName>
</protein>
<dbReference type="OrthoDB" id="6077599at2759"/>
<reference evidence="2" key="1">
    <citation type="journal article" date="2023" name="Plant J.">
        <title>The genome of the king protea, Protea cynaroides.</title>
        <authorList>
            <person name="Chang J."/>
            <person name="Duong T.A."/>
            <person name="Schoeman C."/>
            <person name="Ma X."/>
            <person name="Roodt D."/>
            <person name="Barker N."/>
            <person name="Li Z."/>
            <person name="Van de Peer Y."/>
            <person name="Mizrachi E."/>
        </authorList>
    </citation>
    <scope>NUCLEOTIDE SEQUENCE</scope>
    <source>
        <tissue evidence="2">Young leaves</tissue>
    </source>
</reference>
<gene>
    <name evidence="2" type="ORF">NE237_006480</name>
</gene>
<dbReference type="AlphaFoldDB" id="A0A9Q0KN68"/>
<sequence length="126" mass="14124">MKPYSKVYELHRSYKIQRDLMDEVWLRPLPGAGYLRTAEMVNSTNESLDEAHSSPGLHAAAGPGLAEECVMLGLAIILSLSLHRVGAGQEWRKLLMLMIFLLGELFILLIQSMQLNISESLLPFMP</sequence>
<evidence type="ECO:0000256" key="1">
    <source>
        <dbReference type="SAM" id="Phobius"/>
    </source>
</evidence>
<dbReference type="EMBL" id="JAMYWD010000004">
    <property type="protein sequence ID" value="KAJ4973306.1"/>
    <property type="molecule type" value="Genomic_DNA"/>
</dbReference>
<keyword evidence="1" id="KW-0472">Membrane</keyword>
<name>A0A9Q0KN68_9MAGN</name>
<keyword evidence="3" id="KW-1185">Reference proteome</keyword>
<comment type="caution">
    <text evidence="2">The sequence shown here is derived from an EMBL/GenBank/DDBJ whole genome shotgun (WGS) entry which is preliminary data.</text>
</comment>
<proteinExistence type="predicted"/>
<evidence type="ECO:0000313" key="2">
    <source>
        <dbReference type="EMBL" id="KAJ4973306.1"/>
    </source>
</evidence>
<keyword evidence="1" id="KW-0812">Transmembrane</keyword>
<evidence type="ECO:0000313" key="3">
    <source>
        <dbReference type="Proteomes" id="UP001141806"/>
    </source>
</evidence>
<accession>A0A9Q0KN68</accession>
<organism evidence="2 3">
    <name type="scientific">Protea cynaroides</name>
    <dbReference type="NCBI Taxonomy" id="273540"/>
    <lineage>
        <taxon>Eukaryota</taxon>
        <taxon>Viridiplantae</taxon>
        <taxon>Streptophyta</taxon>
        <taxon>Embryophyta</taxon>
        <taxon>Tracheophyta</taxon>
        <taxon>Spermatophyta</taxon>
        <taxon>Magnoliopsida</taxon>
        <taxon>Proteales</taxon>
        <taxon>Proteaceae</taxon>
        <taxon>Protea</taxon>
    </lineage>
</organism>
<dbReference type="Proteomes" id="UP001141806">
    <property type="component" value="Unassembled WGS sequence"/>
</dbReference>